<evidence type="ECO:0000313" key="3">
    <source>
        <dbReference type="Proteomes" id="UP000700596"/>
    </source>
</evidence>
<comment type="caution">
    <text evidence="2">The sequence shown here is derived from an EMBL/GenBank/DDBJ whole genome shotgun (WGS) entry which is preliminary data.</text>
</comment>
<feature type="region of interest" description="Disordered" evidence="1">
    <location>
        <begin position="1"/>
        <end position="55"/>
    </location>
</feature>
<dbReference type="EMBL" id="JAGMWT010000015">
    <property type="protein sequence ID" value="KAH7116225.1"/>
    <property type="molecule type" value="Genomic_DNA"/>
</dbReference>
<dbReference type="AlphaFoldDB" id="A0A9P9IE76"/>
<protein>
    <submittedName>
        <fullName evidence="2">Uncharacterized protein</fullName>
    </submittedName>
</protein>
<feature type="compositionally biased region" description="Polar residues" evidence="1">
    <location>
        <begin position="253"/>
        <end position="269"/>
    </location>
</feature>
<sequence length="489" mass="55691">MTTTRNSHSFLDDPHVLREGNLPPSSPIEEHSTIKTKPLIDYYPDPTSNNPKDPHFRVKTSDFPPDPFLSAKSDEIFQAVHRVMKDDEEPVTLSSGEKRYSRAQILDHPPRLDIDEDGDDEKTIAIFARILQAKLQLFVTAVLRDLDEEWKEEETASEAEKNRNEGLLAAFEAEMDKALQNANVVAAERNIDGKGIDAYKRALETARRFGMVSSAVDLFHTAMKYAMDAADEIMGPLEQENPTPKTGGDTETEANSETQDKTLTTDNPETQLKLLDIDHSPKHSALYSTIEQTISAAYTHAHHLANRKTRYRKPRPTQNDPIYHSLADSTQPLVLSPFIQSHLRLIIRYERSITTYLQAPDFDATSTVFRDMQKAFKNRWDAVVTALANQMPSTERCVKVQSEPAMYVPSRDAVRRTEEAMKNAVVQRFRFPKRNARPILKGEGEENEVLGEGEGDRDRDVVERYLFWAEGKNEGSMRDWRKRNGYEVE</sequence>
<feature type="region of interest" description="Disordered" evidence="1">
    <location>
        <begin position="236"/>
        <end position="269"/>
    </location>
</feature>
<proteinExistence type="predicted"/>
<evidence type="ECO:0000256" key="1">
    <source>
        <dbReference type="SAM" id="MobiDB-lite"/>
    </source>
</evidence>
<reference evidence="2" key="1">
    <citation type="journal article" date="2021" name="Nat. Commun.">
        <title>Genetic determinants of endophytism in the Arabidopsis root mycobiome.</title>
        <authorList>
            <person name="Mesny F."/>
            <person name="Miyauchi S."/>
            <person name="Thiergart T."/>
            <person name="Pickel B."/>
            <person name="Atanasova L."/>
            <person name="Karlsson M."/>
            <person name="Huettel B."/>
            <person name="Barry K.W."/>
            <person name="Haridas S."/>
            <person name="Chen C."/>
            <person name="Bauer D."/>
            <person name="Andreopoulos W."/>
            <person name="Pangilinan J."/>
            <person name="LaButti K."/>
            <person name="Riley R."/>
            <person name="Lipzen A."/>
            <person name="Clum A."/>
            <person name="Drula E."/>
            <person name="Henrissat B."/>
            <person name="Kohler A."/>
            <person name="Grigoriev I.V."/>
            <person name="Martin F.M."/>
            <person name="Hacquard S."/>
        </authorList>
    </citation>
    <scope>NUCLEOTIDE SEQUENCE</scope>
    <source>
        <strain evidence="2">MPI-CAGE-CH-0243</strain>
    </source>
</reference>
<evidence type="ECO:0000313" key="2">
    <source>
        <dbReference type="EMBL" id="KAH7116225.1"/>
    </source>
</evidence>
<accession>A0A9P9IE76</accession>
<dbReference type="Proteomes" id="UP000700596">
    <property type="component" value="Unassembled WGS sequence"/>
</dbReference>
<name>A0A9P9IE76_9PLEO</name>
<gene>
    <name evidence="2" type="ORF">B0J11DRAFT_618577</name>
</gene>
<keyword evidence="3" id="KW-1185">Reference proteome</keyword>
<organism evidence="2 3">
    <name type="scientific">Dendryphion nanum</name>
    <dbReference type="NCBI Taxonomy" id="256645"/>
    <lineage>
        <taxon>Eukaryota</taxon>
        <taxon>Fungi</taxon>
        <taxon>Dikarya</taxon>
        <taxon>Ascomycota</taxon>
        <taxon>Pezizomycotina</taxon>
        <taxon>Dothideomycetes</taxon>
        <taxon>Pleosporomycetidae</taxon>
        <taxon>Pleosporales</taxon>
        <taxon>Torulaceae</taxon>
        <taxon>Dendryphion</taxon>
    </lineage>
</organism>